<comment type="caution">
    <text evidence="2">The sequence shown here is derived from an EMBL/GenBank/DDBJ whole genome shotgun (WGS) entry which is preliminary data.</text>
</comment>
<dbReference type="EMBL" id="SMBP01000022">
    <property type="protein sequence ID" value="TCU55645.1"/>
    <property type="molecule type" value="Genomic_DNA"/>
</dbReference>
<reference evidence="2 3" key="1">
    <citation type="submission" date="2019-03" db="EMBL/GenBank/DDBJ databases">
        <title>Genomic Encyclopedia of Type Strains, Phase IV (KMG-IV): sequencing the most valuable type-strain genomes for metagenomic binning, comparative biology and taxonomic classification.</title>
        <authorList>
            <person name="Goeker M."/>
        </authorList>
    </citation>
    <scope>NUCLEOTIDE SEQUENCE [LARGE SCALE GENOMIC DNA]</scope>
    <source>
        <strain evidence="2 3">DSM 29481</strain>
    </source>
</reference>
<gene>
    <name evidence="2" type="ORF">EDD61_1229</name>
</gene>
<accession>A0A4V2VJD9</accession>
<dbReference type="GeneID" id="73795056"/>
<dbReference type="Pfam" id="PF00359">
    <property type="entry name" value="PTS_EIIA_2"/>
    <property type="match status" value="1"/>
</dbReference>
<feature type="domain" description="PTS EIIA type-2" evidence="1">
    <location>
        <begin position="8"/>
        <end position="155"/>
    </location>
</feature>
<dbReference type="Proteomes" id="UP000295773">
    <property type="component" value="Unassembled WGS sequence"/>
</dbReference>
<dbReference type="InterPro" id="IPR016152">
    <property type="entry name" value="PTrfase/Anion_transptr"/>
</dbReference>
<dbReference type="SUPFAM" id="SSF55804">
    <property type="entry name" value="Phoshotransferase/anion transport protein"/>
    <property type="match status" value="1"/>
</dbReference>
<name>A0A4V2VJD9_9FIRM</name>
<keyword evidence="2" id="KW-0808">Transferase</keyword>
<dbReference type="AlphaFoldDB" id="A0A4V2VJD9"/>
<sequence>MADIQLGNVLTKEAMILDHTPFNSKEEMFQLLSEKFFEAGVITNQQAYLTALREREAMGPTYMGNLIGLPHGRCDEVVKSGIAFCRCSSPFLYQSCGEEGDVKYVFMLAIPGNQSADQYMRVLATLAGLLAKEEFVDQLDSVHSYDEMLALMKACS</sequence>
<dbReference type="GO" id="GO:0016740">
    <property type="term" value="F:transferase activity"/>
    <property type="evidence" value="ECO:0007669"/>
    <property type="project" value="UniProtKB-KW"/>
</dbReference>
<evidence type="ECO:0000313" key="2">
    <source>
        <dbReference type="EMBL" id="TCU55645.1"/>
    </source>
</evidence>
<protein>
    <submittedName>
        <fullName evidence="2">Mannitol/fructose-specific phosphotransferase system IIA component (Ntr-type)</fullName>
    </submittedName>
</protein>
<proteinExistence type="predicted"/>
<dbReference type="PANTHER" id="PTHR47738">
    <property type="entry name" value="PTS SYSTEM FRUCTOSE-LIKE EIIA COMPONENT-RELATED"/>
    <property type="match status" value="1"/>
</dbReference>
<dbReference type="PANTHER" id="PTHR47738:SF2">
    <property type="entry name" value="PTS SYSTEM FRUCTOSE-LIKE EIIA COMPONENT"/>
    <property type="match status" value="1"/>
</dbReference>
<keyword evidence="3" id="KW-1185">Reference proteome</keyword>
<evidence type="ECO:0000313" key="3">
    <source>
        <dbReference type="Proteomes" id="UP000295773"/>
    </source>
</evidence>
<organism evidence="2 3">
    <name type="scientific">Longicatena caecimuris</name>
    <dbReference type="NCBI Taxonomy" id="1796635"/>
    <lineage>
        <taxon>Bacteria</taxon>
        <taxon>Bacillati</taxon>
        <taxon>Bacillota</taxon>
        <taxon>Erysipelotrichia</taxon>
        <taxon>Erysipelotrichales</taxon>
        <taxon>Erysipelotrichaceae</taxon>
        <taxon>Longicatena</taxon>
    </lineage>
</organism>
<dbReference type="PROSITE" id="PS51094">
    <property type="entry name" value="PTS_EIIA_TYPE_2"/>
    <property type="match status" value="1"/>
</dbReference>
<dbReference type="InterPro" id="IPR051541">
    <property type="entry name" value="PTS_SugarTrans_NitroReg"/>
</dbReference>
<evidence type="ECO:0000259" key="1">
    <source>
        <dbReference type="PROSITE" id="PS51094"/>
    </source>
</evidence>
<dbReference type="RefSeq" id="WP_008689368.1">
    <property type="nucleotide sequence ID" value="NZ_AP024510.1"/>
</dbReference>
<dbReference type="InterPro" id="IPR002178">
    <property type="entry name" value="PTS_EIIA_type-2_dom"/>
</dbReference>
<dbReference type="Gene3D" id="3.40.930.10">
    <property type="entry name" value="Mannitol-specific EII, Chain A"/>
    <property type="match status" value="1"/>
</dbReference>
<dbReference type="CDD" id="cd00211">
    <property type="entry name" value="PTS_IIA_fru"/>
    <property type="match status" value="1"/>
</dbReference>